<dbReference type="PANTHER" id="PTHR16477:SF5">
    <property type="entry name" value="COILED-COIL DOMAIN-CONTAINING PROTEIN 106-RELATED"/>
    <property type="match status" value="1"/>
</dbReference>
<feature type="compositionally biased region" description="Low complexity" evidence="1">
    <location>
        <begin position="51"/>
        <end position="75"/>
    </location>
</feature>
<evidence type="ECO:0008006" key="4">
    <source>
        <dbReference type="Google" id="ProtNLM"/>
    </source>
</evidence>
<feature type="compositionally biased region" description="Polar residues" evidence="1">
    <location>
        <begin position="14"/>
        <end position="24"/>
    </location>
</feature>
<feature type="compositionally biased region" description="Basic residues" evidence="1">
    <location>
        <begin position="81"/>
        <end position="95"/>
    </location>
</feature>
<dbReference type="PANTHER" id="PTHR16477">
    <property type="entry name" value="COILED-COIL DOMAIN-CONTAINING PROTEIN 106"/>
    <property type="match status" value="1"/>
</dbReference>
<evidence type="ECO:0000256" key="1">
    <source>
        <dbReference type="SAM" id="MobiDB-lite"/>
    </source>
</evidence>
<dbReference type="EMBL" id="JBCEZU010000538">
    <property type="protein sequence ID" value="KAK9517657.1"/>
    <property type="molecule type" value="Genomic_DNA"/>
</dbReference>
<dbReference type="InterPro" id="IPR031591">
    <property type="entry name" value="CCDC106"/>
</dbReference>
<feature type="region of interest" description="Disordered" evidence="1">
    <location>
        <begin position="1"/>
        <end position="110"/>
    </location>
</feature>
<sequence>MENSDPIQKGVRTQARNNASQVMDTSEAMPVSGTSALKKEDTGSTQAVHLSSSSSSESSTESSSDMSDSSSNSSSEDNKKEKNKKGKGKKNRKKFEKVEGKTRQRAQKPEEVVARYKKNLRQFRRGGTMSAAFKHVRVDRNTVVVNALIAELYKDLLKNYSSQVKLSVFATQCATAIKEDTIKACKASGKLLPLKKKIEL</sequence>
<evidence type="ECO:0000313" key="2">
    <source>
        <dbReference type="EMBL" id="KAK9517657.1"/>
    </source>
</evidence>
<accession>A0AAW1E5T8</accession>
<dbReference type="Pfam" id="PF15794">
    <property type="entry name" value="CCDC106"/>
    <property type="match status" value="1"/>
</dbReference>
<keyword evidence="3" id="KW-1185">Reference proteome</keyword>
<dbReference type="AlphaFoldDB" id="A0AAW1E5T8"/>
<gene>
    <name evidence="2" type="ORF">VZT92_023006</name>
</gene>
<organism evidence="2 3">
    <name type="scientific">Zoarces viviparus</name>
    <name type="common">Viviparous eelpout</name>
    <name type="synonym">Blennius viviparus</name>
    <dbReference type="NCBI Taxonomy" id="48416"/>
    <lineage>
        <taxon>Eukaryota</taxon>
        <taxon>Metazoa</taxon>
        <taxon>Chordata</taxon>
        <taxon>Craniata</taxon>
        <taxon>Vertebrata</taxon>
        <taxon>Euteleostomi</taxon>
        <taxon>Actinopterygii</taxon>
        <taxon>Neopterygii</taxon>
        <taxon>Teleostei</taxon>
        <taxon>Neoteleostei</taxon>
        <taxon>Acanthomorphata</taxon>
        <taxon>Eupercaria</taxon>
        <taxon>Perciformes</taxon>
        <taxon>Cottioidei</taxon>
        <taxon>Zoarcales</taxon>
        <taxon>Zoarcidae</taxon>
        <taxon>Zoarcinae</taxon>
        <taxon>Zoarces</taxon>
    </lineage>
</organism>
<dbReference type="GO" id="GO:0005654">
    <property type="term" value="C:nucleoplasm"/>
    <property type="evidence" value="ECO:0007669"/>
    <property type="project" value="TreeGrafter"/>
</dbReference>
<name>A0AAW1E5T8_ZOAVI</name>
<proteinExistence type="predicted"/>
<dbReference type="Proteomes" id="UP001488805">
    <property type="component" value="Unassembled WGS sequence"/>
</dbReference>
<protein>
    <recommendedName>
        <fullName evidence="4">Histone H2B</fullName>
    </recommendedName>
</protein>
<reference evidence="2 3" key="1">
    <citation type="journal article" date="2024" name="Genome Biol. Evol.">
        <title>Chromosome-level genome assembly of the viviparous eelpout Zoarces viviparus.</title>
        <authorList>
            <person name="Fuhrmann N."/>
            <person name="Brasseur M.V."/>
            <person name="Bakowski C.E."/>
            <person name="Podsiadlowski L."/>
            <person name="Prost S."/>
            <person name="Krehenwinkel H."/>
            <person name="Mayer C."/>
        </authorList>
    </citation>
    <scope>NUCLEOTIDE SEQUENCE [LARGE SCALE GENOMIC DNA]</scope>
    <source>
        <strain evidence="2">NO-MEL_2022_Ind0_liver</strain>
    </source>
</reference>
<evidence type="ECO:0000313" key="3">
    <source>
        <dbReference type="Proteomes" id="UP001488805"/>
    </source>
</evidence>
<comment type="caution">
    <text evidence="2">The sequence shown here is derived from an EMBL/GenBank/DDBJ whole genome shotgun (WGS) entry which is preliminary data.</text>
</comment>
<feature type="compositionally biased region" description="Basic and acidic residues" evidence="1">
    <location>
        <begin position="96"/>
        <end position="110"/>
    </location>
</feature>